<dbReference type="VEuPathDB" id="FungiDB:BCV72DRAFT_254301"/>
<reference evidence="2" key="1">
    <citation type="journal article" date="2016" name="Proc. Natl. Acad. Sci. U.S.A.">
        <title>Lipid metabolic changes in an early divergent fungus govern the establishment of a mutualistic symbiosis with endobacteria.</title>
        <authorList>
            <person name="Lastovetsky O.A."/>
            <person name="Gaspar M.L."/>
            <person name="Mondo S.J."/>
            <person name="LaButti K.M."/>
            <person name="Sandor L."/>
            <person name="Grigoriev I.V."/>
            <person name="Henry S.A."/>
            <person name="Pawlowska T.E."/>
        </authorList>
    </citation>
    <scope>NUCLEOTIDE SEQUENCE [LARGE SCALE GENOMIC DNA]</scope>
    <source>
        <strain evidence="2">ATCC 52814</strain>
    </source>
</reference>
<protein>
    <submittedName>
        <fullName evidence="2">Uncharacterized protein</fullName>
    </submittedName>
</protein>
<dbReference type="EMBL" id="KV921865">
    <property type="protein sequence ID" value="ORE10468.1"/>
    <property type="molecule type" value="Genomic_DNA"/>
</dbReference>
<name>A0A1X0RF12_RHIZD</name>
<gene>
    <name evidence="2" type="ORF">BCV72DRAFT_254301</name>
</gene>
<dbReference type="OrthoDB" id="5591056at2759"/>
<dbReference type="AlphaFoldDB" id="A0A1X0RF12"/>
<sequence length="531" mass="60491">MYFQYCSYEPMDLKCAQQIASYKVTNINTAYLNGLRMFLNMILKKDERIKAVKNKTIVEQCNKVKTYISSGKINDLPKDLLPSQDVNMVHDIFSSYPPNYQFAKGSIYHDCKVNALKHLKAFYKLSSMCEIIQGKSFNCFPLRRTFISSYMTIDTLILNTIVRAPVLNVAAKAMKPQNERKTTKLRGMLFTEGIGVSVLKQNDDTKKGGSGAGRRTKAVDEEDFKYVEKLEKEELLAGVDKCVLIDPDRHDMLYCMHEESTIESKKTYRYTSNQRAIETKSRKFKKFEESLKLDDIRAAEISLSKYKSSTVNGDKFAKHLQERATVTPVLSEYYANEYISAVETNLLPFRKMKLSSFINGQQADRQLARNLIIKFDDNATLIIGNWSAGNVKFHEPIRGVGMRRMLAKQGSKICLLDECKASSLCPSCLNDELEKEKQPTVTCHGLLRCKNQQCLEAMAGTTSRHHLWNRDMVATLNFRHILFGLRENGKRPERLCRLNASPSAGFKRKATSSASSRPTKKITNPLKLPLH</sequence>
<dbReference type="Proteomes" id="UP000242414">
    <property type="component" value="Unassembled WGS sequence"/>
</dbReference>
<evidence type="ECO:0000313" key="2">
    <source>
        <dbReference type="EMBL" id="ORE10468.1"/>
    </source>
</evidence>
<proteinExistence type="predicted"/>
<feature type="region of interest" description="Disordered" evidence="1">
    <location>
        <begin position="506"/>
        <end position="531"/>
    </location>
</feature>
<evidence type="ECO:0000256" key="1">
    <source>
        <dbReference type="SAM" id="MobiDB-lite"/>
    </source>
</evidence>
<accession>A0A1X0RF12</accession>
<organism evidence="2">
    <name type="scientific">Rhizopus microsporus var. microsporus</name>
    <dbReference type="NCBI Taxonomy" id="86635"/>
    <lineage>
        <taxon>Eukaryota</taxon>
        <taxon>Fungi</taxon>
        <taxon>Fungi incertae sedis</taxon>
        <taxon>Mucoromycota</taxon>
        <taxon>Mucoromycotina</taxon>
        <taxon>Mucoromycetes</taxon>
        <taxon>Mucorales</taxon>
        <taxon>Mucorineae</taxon>
        <taxon>Rhizopodaceae</taxon>
        <taxon>Rhizopus</taxon>
    </lineage>
</organism>